<gene>
    <name evidence="2" type="ORF">ABIF29_004001</name>
</gene>
<protein>
    <submittedName>
        <fullName evidence="2">Uncharacterized protein</fullName>
    </submittedName>
</protein>
<dbReference type="EMBL" id="JBGBZA010000002">
    <property type="protein sequence ID" value="MEY9317202.1"/>
    <property type="molecule type" value="Genomic_DNA"/>
</dbReference>
<reference evidence="2 3" key="1">
    <citation type="submission" date="2024-07" db="EMBL/GenBank/DDBJ databases">
        <title>Genomic Encyclopedia of Type Strains, Phase V (KMG-V): Genome sequencing to study the core and pangenomes of soil and plant-associated prokaryotes.</title>
        <authorList>
            <person name="Whitman W."/>
        </authorList>
    </citation>
    <scope>NUCLEOTIDE SEQUENCE [LARGE SCALE GENOMIC DNA]</scope>
    <source>
        <strain evidence="2 3">USDA 415</strain>
    </source>
</reference>
<keyword evidence="3" id="KW-1185">Reference proteome</keyword>
<name>A0ABV4F191_BRAEL</name>
<sequence length="50" mass="5323">MNAHLQAVQANGSNSSKHPDFRFANYPIVSQNQTGPSLPQNLGNSKAVAD</sequence>
<evidence type="ECO:0000313" key="2">
    <source>
        <dbReference type="EMBL" id="MEY9317202.1"/>
    </source>
</evidence>
<feature type="region of interest" description="Disordered" evidence="1">
    <location>
        <begin position="1"/>
        <end position="50"/>
    </location>
</feature>
<evidence type="ECO:0000313" key="3">
    <source>
        <dbReference type="Proteomes" id="UP001565471"/>
    </source>
</evidence>
<organism evidence="2 3">
    <name type="scientific">Bradyrhizobium elkanii</name>
    <dbReference type="NCBI Taxonomy" id="29448"/>
    <lineage>
        <taxon>Bacteria</taxon>
        <taxon>Pseudomonadati</taxon>
        <taxon>Pseudomonadota</taxon>
        <taxon>Alphaproteobacteria</taxon>
        <taxon>Hyphomicrobiales</taxon>
        <taxon>Nitrobacteraceae</taxon>
        <taxon>Bradyrhizobium</taxon>
    </lineage>
</organism>
<accession>A0ABV4F191</accession>
<feature type="compositionally biased region" description="Polar residues" evidence="1">
    <location>
        <begin position="28"/>
        <end position="44"/>
    </location>
</feature>
<evidence type="ECO:0000256" key="1">
    <source>
        <dbReference type="SAM" id="MobiDB-lite"/>
    </source>
</evidence>
<dbReference type="Proteomes" id="UP001565471">
    <property type="component" value="Unassembled WGS sequence"/>
</dbReference>
<comment type="caution">
    <text evidence="2">The sequence shown here is derived from an EMBL/GenBank/DDBJ whole genome shotgun (WGS) entry which is preliminary data.</text>
</comment>
<proteinExistence type="predicted"/>